<keyword evidence="2" id="KW-1185">Reference proteome</keyword>
<name>A0ABV2AN57_9EUKA</name>
<dbReference type="EMBL" id="JBDODL010001085">
    <property type="protein sequence ID" value="MES1921103.1"/>
    <property type="molecule type" value="Genomic_DNA"/>
</dbReference>
<accession>A0ABV2AN57</accession>
<comment type="caution">
    <text evidence="1">The sequence shown here is derived from an EMBL/GenBank/DDBJ whole genome shotgun (WGS) entry which is preliminary data.</text>
</comment>
<evidence type="ECO:0000313" key="1">
    <source>
        <dbReference type="EMBL" id="MES1921103.1"/>
    </source>
</evidence>
<sequence>MLDLCLKFSRLYKNAMNKLSMAKIAFTNKHFAKKANNKSFVFNQKMSAEFAKKAAADEETTQKLNELDVLFNVNAKNLLSKIRLQSSRTDSFVTINNLSLLCFISHKNLHLSNKKCCFSYFLKLIYYHRRLQII</sequence>
<dbReference type="Proteomes" id="UP001439008">
    <property type="component" value="Unassembled WGS sequence"/>
</dbReference>
<organism evidence="1 2">
    <name type="scientific">Bonamia ostreae</name>
    <dbReference type="NCBI Taxonomy" id="126728"/>
    <lineage>
        <taxon>Eukaryota</taxon>
        <taxon>Sar</taxon>
        <taxon>Rhizaria</taxon>
        <taxon>Endomyxa</taxon>
        <taxon>Ascetosporea</taxon>
        <taxon>Haplosporida</taxon>
        <taxon>Bonamia</taxon>
    </lineage>
</organism>
<protein>
    <submittedName>
        <fullName evidence="1">Uncharacterized protein</fullName>
    </submittedName>
</protein>
<reference evidence="1 2" key="1">
    <citation type="journal article" date="2024" name="BMC Biol.">
        <title>Comparative genomics of Ascetosporea gives new insight into the evolutionary basis for animal parasitism in Rhizaria.</title>
        <authorList>
            <person name="Hiltunen Thoren M."/>
            <person name="Onut-Brannstrom I."/>
            <person name="Alfjorden A."/>
            <person name="Peckova H."/>
            <person name="Swords F."/>
            <person name="Hooper C."/>
            <person name="Holzer A.S."/>
            <person name="Bass D."/>
            <person name="Burki F."/>
        </authorList>
    </citation>
    <scope>NUCLEOTIDE SEQUENCE [LARGE SCALE GENOMIC DNA]</scope>
    <source>
        <strain evidence="1">20-A016</strain>
    </source>
</reference>
<proteinExistence type="predicted"/>
<gene>
    <name evidence="1" type="ORF">MHBO_002688</name>
</gene>
<evidence type="ECO:0000313" key="2">
    <source>
        <dbReference type="Proteomes" id="UP001439008"/>
    </source>
</evidence>